<comment type="similarity">
    <text evidence="2">Belongs to the SAP domain-containing ribonucleoprotein family.</text>
</comment>
<feature type="domain" description="SAP" evidence="4">
    <location>
        <begin position="7"/>
        <end position="41"/>
    </location>
</feature>
<evidence type="ECO:0000313" key="5">
    <source>
        <dbReference type="EMBL" id="CAD5112538.1"/>
    </source>
</evidence>
<evidence type="ECO:0000259" key="4">
    <source>
        <dbReference type="PROSITE" id="PS50800"/>
    </source>
</evidence>
<dbReference type="Gene3D" id="1.10.720.30">
    <property type="entry name" value="SAP domain"/>
    <property type="match status" value="1"/>
</dbReference>
<dbReference type="InterPro" id="IPR036361">
    <property type="entry name" value="SAP_dom_sf"/>
</dbReference>
<accession>A0A7I8V863</accession>
<organism evidence="5 6">
    <name type="scientific">Dimorphilus gyrociliatus</name>
    <dbReference type="NCBI Taxonomy" id="2664684"/>
    <lineage>
        <taxon>Eukaryota</taxon>
        <taxon>Metazoa</taxon>
        <taxon>Spiralia</taxon>
        <taxon>Lophotrochozoa</taxon>
        <taxon>Annelida</taxon>
        <taxon>Polychaeta</taxon>
        <taxon>Polychaeta incertae sedis</taxon>
        <taxon>Dinophilidae</taxon>
        <taxon>Dimorphilus</taxon>
    </lineage>
</organism>
<dbReference type="GO" id="GO:0005634">
    <property type="term" value="C:nucleus"/>
    <property type="evidence" value="ECO:0007669"/>
    <property type="project" value="TreeGrafter"/>
</dbReference>
<feature type="compositionally biased region" description="Acidic residues" evidence="3">
    <location>
        <begin position="54"/>
        <end position="73"/>
    </location>
</feature>
<dbReference type="OrthoDB" id="5837849at2759"/>
<dbReference type="SUPFAM" id="SSF68906">
    <property type="entry name" value="SAP domain"/>
    <property type="match status" value="1"/>
</dbReference>
<dbReference type="PROSITE" id="PS50800">
    <property type="entry name" value="SAP"/>
    <property type="match status" value="1"/>
</dbReference>
<keyword evidence="1" id="KW-0597">Phosphoprotein</keyword>
<keyword evidence="6" id="KW-1185">Reference proteome</keyword>
<dbReference type="SMART" id="SM00513">
    <property type="entry name" value="SAP"/>
    <property type="match status" value="1"/>
</dbReference>
<comment type="caution">
    <text evidence="5">The sequence shown here is derived from an EMBL/GenBank/DDBJ whole genome shotgun (WGS) entry which is preliminary data.</text>
</comment>
<feature type="region of interest" description="Disordered" evidence="3">
    <location>
        <begin position="46"/>
        <end position="181"/>
    </location>
</feature>
<dbReference type="Proteomes" id="UP000549394">
    <property type="component" value="Unassembled WGS sequence"/>
</dbReference>
<dbReference type="InterPro" id="IPR003034">
    <property type="entry name" value="SAP_dom"/>
</dbReference>
<gene>
    <name evidence="5" type="ORF">DGYR_LOCUS1666</name>
</gene>
<dbReference type="PANTHER" id="PTHR46551">
    <property type="entry name" value="SAP DOMAIN-CONTAINING RIBONUCLEOPROTEIN"/>
    <property type="match status" value="1"/>
</dbReference>
<protein>
    <submittedName>
        <fullName evidence="5">DgyrCDS1748</fullName>
    </submittedName>
</protein>
<evidence type="ECO:0000256" key="3">
    <source>
        <dbReference type="SAM" id="MobiDB-lite"/>
    </source>
</evidence>
<evidence type="ECO:0000256" key="2">
    <source>
        <dbReference type="ARBA" id="ARBA00046328"/>
    </source>
</evidence>
<dbReference type="EMBL" id="CAJFCJ010000002">
    <property type="protein sequence ID" value="CAD5112538.1"/>
    <property type="molecule type" value="Genomic_DNA"/>
</dbReference>
<dbReference type="GO" id="GO:0016973">
    <property type="term" value="P:poly(A)+ mRNA export from nucleus"/>
    <property type="evidence" value="ECO:0007669"/>
    <property type="project" value="TreeGrafter"/>
</dbReference>
<dbReference type="Pfam" id="PF02037">
    <property type="entry name" value="SAP"/>
    <property type="match status" value="1"/>
</dbReference>
<dbReference type="InterPro" id="IPR052240">
    <property type="entry name" value="SAP_domain_ribonucleoprotein"/>
</dbReference>
<sequence length="228" mass="25320">MADVEDYSKLKVVDLRKLCKEKGLDHSGNKADLVNRLQERAAEEEIGDLTADIGGDDVTDDVLNDGELSDPNDDDHVKDGDKSTVSNSNPEQGKPNKKPEEKEPTQPKSESASSAATKLEERAKRFGGFVSDEAKKAHRAARFGQATSPDVLKRRAERFGQVNSTKDSAKSANTDTSASSEKLLERAKRFGIQTKETKEEQLRKRSERFDVEAINKKKARAERFKIKS</sequence>
<feature type="compositionally biased region" description="Polar residues" evidence="3">
    <location>
        <begin position="161"/>
        <end position="180"/>
    </location>
</feature>
<reference evidence="5 6" key="1">
    <citation type="submission" date="2020-08" db="EMBL/GenBank/DDBJ databases">
        <authorList>
            <person name="Hejnol A."/>
        </authorList>
    </citation>
    <scope>NUCLEOTIDE SEQUENCE [LARGE SCALE GENOMIC DNA]</scope>
</reference>
<evidence type="ECO:0000313" key="6">
    <source>
        <dbReference type="Proteomes" id="UP000549394"/>
    </source>
</evidence>
<evidence type="ECO:0000256" key="1">
    <source>
        <dbReference type="ARBA" id="ARBA00022553"/>
    </source>
</evidence>
<name>A0A7I8V863_9ANNE</name>
<dbReference type="PANTHER" id="PTHR46551:SF1">
    <property type="entry name" value="SAP DOMAIN-CONTAINING RIBONUCLEOPROTEIN"/>
    <property type="match status" value="1"/>
</dbReference>
<proteinExistence type="inferred from homology"/>
<dbReference type="AlphaFoldDB" id="A0A7I8V863"/>